<dbReference type="Proteomes" id="UP000256304">
    <property type="component" value="Unassembled WGS sequence"/>
</dbReference>
<name>A0A3D9SJP2_9BACL</name>
<protein>
    <submittedName>
        <fullName evidence="1">Putative nucleic-acid-binding Zn-ribbon protein</fullName>
    </submittedName>
</protein>
<gene>
    <name evidence="1" type="ORF">A8990_101376</name>
</gene>
<dbReference type="AlphaFoldDB" id="A0A3D9SJP2"/>
<proteinExistence type="predicted"/>
<evidence type="ECO:0000313" key="2">
    <source>
        <dbReference type="Proteomes" id="UP000256304"/>
    </source>
</evidence>
<sequence>MIVCPYCDSEVEIQNGRCPKCKEHLHEVKDEDFSEDRETEGMSVTELIEHRFKCAKCQSTSGRVKEVSMTGAGLSKLFDIEHNHYLFVSCQNCGFVEVYDPDVLYGKKAGSLGTVLDILFGG</sequence>
<comment type="caution">
    <text evidence="1">The sequence shown here is derived from an EMBL/GenBank/DDBJ whole genome shotgun (WGS) entry which is preliminary data.</text>
</comment>
<reference evidence="1 2" key="1">
    <citation type="submission" date="2018-08" db="EMBL/GenBank/DDBJ databases">
        <title>Genomic Encyclopedia of Type Strains, Phase III (KMG-III): the genomes of soil and plant-associated and newly described type strains.</title>
        <authorList>
            <person name="Whitman W."/>
        </authorList>
    </citation>
    <scope>NUCLEOTIDE SEQUENCE [LARGE SCALE GENOMIC DNA]</scope>
    <source>
        <strain evidence="1 2">CGMCC 1.10966</strain>
    </source>
</reference>
<dbReference type="Pfam" id="PF09855">
    <property type="entry name" value="Zn_ribbon_13"/>
    <property type="match status" value="1"/>
</dbReference>
<organism evidence="1 2">
    <name type="scientific">Paenibacillus taihuensis</name>
    <dbReference type="NCBI Taxonomy" id="1156355"/>
    <lineage>
        <taxon>Bacteria</taxon>
        <taxon>Bacillati</taxon>
        <taxon>Bacillota</taxon>
        <taxon>Bacilli</taxon>
        <taxon>Bacillales</taxon>
        <taxon>Paenibacillaceae</taxon>
        <taxon>Paenibacillus</taxon>
    </lineage>
</organism>
<evidence type="ECO:0000313" key="1">
    <source>
        <dbReference type="EMBL" id="REE94580.1"/>
    </source>
</evidence>
<dbReference type="InterPro" id="IPR018652">
    <property type="entry name" value="DUF2082_NA-bd_Znr"/>
</dbReference>
<accession>A0A3D9SJP2</accession>
<dbReference type="EMBL" id="QTTN01000001">
    <property type="protein sequence ID" value="REE94580.1"/>
    <property type="molecule type" value="Genomic_DNA"/>
</dbReference>
<keyword evidence="2" id="KW-1185">Reference proteome</keyword>